<comment type="similarity">
    <text evidence="2">Belongs to the amidase family.</text>
</comment>
<dbReference type="Pfam" id="PF01425">
    <property type="entry name" value="Amidase"/>
    <property type="match status" value="1"/>
</dbReference>
<dbReference type="EMBL" id="KQ087286">
    <property type="protein sequence ID" value="KLT38728.1"/>
    <property type="molecule type" value="Genomic_DNA"/>
</dbReference>
<dbReference type="GeneID" id="28986464"/>
<proteinExistence type="inferred from homology"/>
<evidence type="ECO:0000256" key="1">
    <source>
        <dbReference type="ARBA" id="ARBA00001311"/>
    </source>
</evidence>
<name>A0A0J0XCB9_9TREE</name>
<dbReference type="InterPro" id="IPR020556">
    <property type="entry name" value="Amidase_CS"/>
</dbReference>
<protein>
    <recommendedName>
        <fullName evidence="3">amidase</fullName>
        <ecNumber evidence="3">3.5.1.4</ecNumber>
    </recommendedName>
</protein>
<feature type="active site" description="Charge relay system" evidence="5">
    <location>
        <position position="130"/>
    </location>
</feature>
<evidence type="ECO:0000259" key="7">
    <source>
        <dbReference type="Pfam" id="PF01425"/>
    </source>
</evidence>
<dbReference type="STRING" id="879819.A0A0J0XCB9"/>
<dbReference type="Gene3D" id="3.90.1300.10">
    <property type="entry name" value="Amidase signature (AS) domain"/>
    <property type="match status" value="1"/>
</dbReference>
<feature type="active site" description="Charge relay system" evidence="5">
    <location>
        <position position="205"/>
    </location>
</feature>
<dbReference type="InterPro" id="IPR036928">
    <property type="entry name" value="AS_sf"/>
</dbReference>
<evidence type="ECO:0000256" key="4">
    <source>
        <dbReference type="ARBA" id="ARBA00022801"/>
    </source>
</evidence>
<dbReference type="PANTHER" id="PTHR46072">
    <property type="entry name" value="AMIDASE-RELATED-RELATED"/>
    <property type="match status" value="1"/>
</dbReference>
<gene>
    <name evidence="8" type="ORF">CC85DRAFT_309762</name>
</gene>
<dbReference type="PROSITE" id="PS00571">
    <property type="entry name" value="AMIDASES"/>
    <property type="match status" value="1"/>
</dbReference>
<evidence type="ECO:0000313" key="8">
    <source>
        <dbReference type="EMBL" id="KLT38728.1"/>
    </source>
</evidence>
<keyword evidence="4" id="KW-0378">Hydrolase</keyword>
<evidence type="ECO:0000313" key="9">
    <source>
        <dbReference type="Proteomes" id="UP000053611"/>
    </source>
</evidence>
<dbReference type="AlphaFoldDB" id="A0A0J0XCB9"/>
<dbReference type="Proteomes" id="UP000053611">
    <property type="component" value="Unassembled WGS sequence"/>
</dbReference>
<keyword evidence="9" id="KW-1185">Reference proteome</keyword>
<dbReference type="SUPFAM" id="SSF75304">
    <property type="entry name" value="Amidase signature (AS) enzymes"/>
    <property type="match status" value="1"/>
</dbReference>
<dbReference type="GO" id="GO:0004040">
    <property type="term" value="F:amidase activity"/>
    <property type="evidence" value="ECO:0007669"/>
    <property type="project" value="UniProtKB-EC"/>
</dbReference>
<organism evidence="8 9">
    <name type="scientific">Cutaneotrichosporon oleaginosum</name>
    <dbReference type="NCBI Taxonomy" id="879819"/>
    <lineage>
        <taxon>Eukaryota</taxon>
        <taxon>Fungi</taxon>
        <taxon>Dikarya</taxon>
        <taxon>Basidiomycota</taxon>
        <taxon>Agaricomycotina</taxon>
        <taxon>Tremellomycetes</taxon>
        <taxon>Trichosporonales</taxon>
        <taxon>Trichosporonaceae</taxon>
        <taxon>Cutaneotrichosporon</taxon>
    </lineage>
</organism>
<comment type="catalytic activity">
    <reaction evidence="1">
        <text>a monocarboxylic acid amide + H2O = a monocarboxylate + NH4(+)</text>
        <dbReference type="Rhea" id="RHEA:12020"/>
        <dbReference type="ChEBI" id="CHEBI:15377"/>
        <dbReference type="ChEBI" id="CHEBI:28938"/>
        <dbReference type="ChEBI" id="CHEBI:35757"/>
        <dbReference type="ChEBI" id="CHEBI:83628"/>
        <dbReference type="EC" id="3.5.1.4"/>
    </reaction>
</comment>
<dbReference type="InterPro" id="IPR023631">
    <property type="entry name" value="Amidase_dom"/>
</dbReference>
<feature type="active site" description="Acyl-ester intermediate" evidence="5">
    <location>
        <position position="229"/>
    </location>
</feature>
<evidence type="ECO:0000256" key="5">
    <source>
        <dbReference type="PIRSR" id="PIRSR001221-1"/>
    </source>
</evidence>
<accession>A0A0J0XCB9</accession>
<feature type="binding site" evidence="6">
    <location>
        <position position="179"/>
    </location>
    <ligand>
        <name>substrate</name>
    </ligand>
</feature>
<feature type="binding site" evidence="6">
    <location>
        <position position="205"/>
    </location>
    <ligand>
        <name>substrate</name>
    </ligand>
</feature>
<dbReference type="PANTHER" id="PTHR46072:SF11">
    <property type="entry name" value="AMIDASE-RELATED"/>
    <property type="match status" value="1"/>
</dbReference>
<dbReference type="PIRSF" id="PIRSF001221">
    <property type="entry name" value="Amidase_fungi"/>
    <property type="match status" value="1"/>
</dbReference>
<evidence type="ECO:0000256" key="2">
    <source>
        <dbReference type="ARBA" id="ARBA00009199"/>
    </source>
</evidence>
<evidence type="ECO:0000256" key="6">
    <source>
        <dbReference type="PIRSR" id="PIRSR001221-2"/>
    </source>
</evidence>
<feature type="domain" description="Amidase" evidence="7">
    <location>
        <begin position="75"/>
        <end position="530"/>
    </location>
</feature>
<dbReference type="OrthoDB" id="6428749at2759"/>
<feature type="binding site" evidence="6">
    <location>
        <begin position="226"/>
        <end position="229"/>
    </location>
    <ligand>
        <name>substrate</name>
    </ligand>
</feature>
<reference evidence="8 9" key="1">
    <citation type="submission" date="2015-03" db="EMBL/GenBank/DDBJ databases">
        <title>Genomics and transcriptomics of the oil-accumulating basidiomycete yeast T. oleaginosus allow insights into substrate utilization and the diverse evolutionary trajectories of mating systems in fungi.</title>
        <authorList>
            <consortium name="DOE Joint Genome Institute"/>
            <person name="Kourist R."/>
            <person name="Kracht O."/>
            <person name="Bracharz F."/>
            <person name="Lipzen A."/>
            <person name="Nolan M."/>
            <person name="Ohm R."/>
            <person name="Grigoriev I."/>
            <person name="Sun S."/>
            <person name="Heitman J."/>
            <person name="Bruck T."/>
            <person name="Nowrousian M."/>
        </authorList>
    </citation>
    <scope>NUCLEOTIDE SEQUENCE [LARGE SCALE GENOMIC DNA]</scope>
    <source>
        <strain evidence="8 9">IBC0246</strain>
    </source>
</reference>
<evidence type="ECO:0000256" key="3">
    <source>
        <dbReference type="ARBA" id="ARBA00012922"/>
    </source>
</evidence>
<dbReference type="EC" id="3.5.1.4" evidence="3"/>
<sequence length="546" mass="58113">MTQSKTWKNVAAEKQAARAAAIPADWVIKPTDALNVMDIPATCGVLSPQEVEITETPASELVKRLLSRELSSESVVTAFCKRAAIAQQLTNCLTEIWFDAAIAEARAIDAEYARTGTPRGSLHGLPVSLKDNVNVKGHDTTIGYIAYCGQPAAADAVLAQAFRAAGAVLFCKTNVPTAMLMAETYNNVWGYTPNPYNTAYGAGGSSGGEGALLALRGSPLGTGTDIGGSIRIPCAVNGVYGLKAAAGRFPLMGGRPGLPGQEAIKSVIGPMAPDLDGLEMWSKAVLDAKPWEVDPAVFKLPWRDVAVPTKLCFGMIMDDGAIAPTPAITRVLKETRAALEAAGHTVVEWQPYDVPRALDLFMALIKGDGGVTIADTIAGAIPEPFPAGLAHFDAAAAAARANPPTVKDLWKTQAERQAYLAEFVAHWHASRHLTGTGRAFDGVIAPVAPYPAAKRYEFPIREGTYTFVWNLADQTSLVFPAGRVERGDVGEIGRAYRSEDEKSAWEKYDVQGLEGMPVGLQLVVPRHEEELAIKLGAVVVEAIENK</sequence>